<evidence type="ECO:0000313" key="2">
    <source>
        <dbReference type="EMBL" id="SDG04736.1"/>
    </source>
</evidence>
<dbReference type="AlphaFoldDB" id="A0A1G7R1T6"/>
<dbReference type="SUPFAM" id="SSF111331">
    <property type="entry name" value="NAD kinase/diacylglycerol kinase-like"/>
    <property type="match status" value="1"/>
</dbReference>
<dbReference type="InterPro" id="IPR016064">
    <property type="entry name" value="NAD/diacylglycerol_kinase_sf"/>
</dbReference>
<dbReference type="GO" id="GO:0005829">
    <property type="term" value="C:cytosol"/>
    <property type="evidence" value="ECO:0007669"/>
    <property type="project" value="TreeGrafter"/>
</dbReference>
<sequence>MSADRARRGRRATTEGVTVLRTKAEHTQAILSERRVAVVVNTHSRRGRRRHPEVVRQLRLAGFQPLGMFVVTETAKLRKALDAALALGPDLLIVGGGDGTLSTAAKHLAHQDVALGVLPLGTTNNFARSLGLPLDVAGAVRVLTTGKVADIDLGVAGDITFANLASFGVSVEVAGTVRPWLKKILGRAAYPVTALALLPGHHPFRAVLTVDGRRHELLTHQLNIANGRFQGGWQIAKDISIDDRMLVAYQLGSGKRLRLLLETLVRATTGRWRSLAGGPFVVGQEMILETFPPMSADVDGEVRLLTPVTLRAEPNGLRVMVQAEFVDT</sequence>
<dbReference type="SMART" id="SM00046">
    <property type="entry name" value="DAGKc"/>
    <property type="match status" value="1"/>
</dbReference>
<keyword evidence="2" id="KW-0418">Kinase</keyword>
<dbReference type="GO" id="GO:0016301">
    <property type="term" value="F:kinase activity"/>
    <property type="evidence" value="ECO:0007669"/>
    <property type="project" value="UniProtKB-KW"/>
</dbReference>
<dbReference type="STRING" id="504805.SAMN05421505_101214"/>
<dbReference type="InterPro" id="IPR004363">
    <property type="entry name" value="Methylgl_synth"/>
</dbReference>
<evidence type="ECO:0000313" key="3">
    <source>
        <dbReference type="Proteomes" id="UP000198923"/>
    </source>
</evidence>
<keyword evidence="2" id="KW-0808">Transferase</keyword>
<dbReference type="Gene3D" id="3.40.50.10330">
    <property type="entry name" value="Probable inorganic polyphosphate/atp-NAD kinase, domain 1"/>
    <property type="match status" value="1"/>
</dbReference>
<protein>
    <submittedName>
        <fullName evidence="2">Lipid kinase, YegS/Rv2252/BmrU family</fullName>
    </submittedName>
</protein>
<proteinExistence type="predicted"/>
<accession>A0A1G7R1T6</accession>
<dbReference type="EMBL" id="FNCN01000001">
    <property type="protein sequence ID" value="SDG04736.1"/>
    <property type="molecule type" value="Genomic_DNA"/>
</dbReference>
<feature type="domain" description="DAGKc" evidence="1">
    <location>
        <begin position="31"/>
        <end position="160"/>
    </location>
</feature>
<dbReference type="InterPro" id="IPR045540">
    <property type="entry name" value="YegS/DAGK_C"/>
</dbReference>
<dbReference type="PROSITE" id="PS50146">
    <property type="entry name" value="DAGK"/>
    <property type="match status" value="1"/>
</dbReference>
<dbReference type="Pfam" id="PF00781">
    <property type="entry name" value="DAGK_cat"/>
    <property type="match status" value="1"/>
</dbReference>
<dbReference type="GO" id="GO:0008929">
    <property type="term" value="F:methylglyoxal synthase activity"/>
    <property type="evidence" value="ECO:0007669"/>
    <property type="project" value="InterPro"/>
</dbReference>
<dbReference type="Proteomes" id="UP000198923">
    <property type="component" value="Unassembled WGS sequence"/>
</dbReference>
<dbReference type="InterPro" id="IPR017438">
    <property type="entry name" value="ATP-NAD_kinase_N"/>
</dbReference>
<dbReference type="GO" id="GO:0019242">
    <property type="term" value="P:methylglyoxal biosynthetic process"/>
    <property type="evidence" value="ECO:0007669"/>
    <property type="project" value="InterPro"/>
</dbReference>
<dbReference type="PANTHER" id="PTHR30492:SF0">
    <property type="entry name" value="METHYLGLYOXAL SYNTHASE"/>
    <property type="match status" value="1"/>
</dbReference>
<organism evidence="2 3">
    <name type="scientific">Sinosporangium album</name>
    <dbReference type="NCBI Taxonomy" id="504805"/>
    <lineage>
        <taxon>Bacteria</taxon>
        <taxon>Bacillati</taxon>
        <taxon>Actinomycetota</taxon>
        <taxon>Actinomycetes</taxon>
        <taxon>Streptosporangiales</taxon>
        <taxon>Streptosporangiaceae</taxon>
        <taxon>Sinosporangium</taxon>
    </lineage>
</organism>
<dbReference type="Gene3D" id="2.60.200.40">
    <property type="match status" value="1"/>
</dbReference>
<evidence type="ECO:0000259" key="1">
    <source>
        <dbReference type="PROSITE" id="PS50146"/>
    </source>
</evidence>
<gene>
    <name evidence="2" type="ORF">SAMN05421505_101214</name>
</gene>
<dbReference type="InterPro" id="IPR001206">
    <property type="entry name" value="Diacylglycerol_kinase_cat_dom"/>
</dbReference>
<dbReference type="Pfam" id="PF19279">
    <property type="entry name" value="YegS_C"/>
    <property type="match status" value="1"/>
</dbReference>
<reference evidence="2 3" key="1">
    <citation type="submission" date="2016-10" db="EMBL/GenBank/DDBJ databases">
        <authorList>
            <person name="de Groot N.N."/>
        </authorList>
    </citation>
    <scope>NUCLEOTIDE SEQUENCE [LARGE SCALE GENOMIC DNA]</scope>
    <source>
        <strain evidence="2 3">CPCC 201354</strain>
    </source>
</reference>
<keyword evidence="3" id="KW-1185">Reference proteome</keyword>
<dbReference type="PANTHER" id="PTHR30492">
    <property type="entry name" value="METHYLGLYOXAL SYNTHASE"/>
    <property type="match status" value="1"/>
</dbReference>
<name>A0A1G7R1T6_9ACTN</name>